<dbReference type="Gene3D" id="3.40.30.80">
    <property type="match status" value="1"/>
</dbReference>
<comment type="caution">
    <text evidence="2">The sequence shown here is derived from an EMBL/GenBank/DDBJ whole genome shotgun (WGS) entry which is preliminary data.</text>
</comment>
<protein>
    <recommendedName>
        <fullName evidence="1">Thioredoxin-like fold domain-containing protein</fullName>
    </recommendedName>
</protein>
<dbReference type="Proteomes" id="UP000320813">
    <property type="component" value="Unassembled WGS sequence"/>
</dbReference>
<evidence type="ECO:0000259" key="1">
    <source>
        <dbReference type="Pfam" id="PF13192"/>
    </source>
</evidence>
<dbReference type="Pfam" id="PF13192">
    <property type="entry name" value="Thioredoxin_3"/>
    <property type="match status" value="1"/>
</dbReference>
<dbReference type="AlphaFoldDB" id="A0A519BAE0"/>
<gene>
    <name evidence="2" type="ORF">EVJ47_07255</name>
</gene>
<accession>A0A519BAE0</accession>
<proteinExistence type="predicted"/>
<dbReference type="InterPro" id="IPR036249">
    <property type="entry name" value="Thioredoxin-like_sf"/>
</dbReference>
<name>A0A519BAE0_9DELT</name>
<dbReference type="InterPro" id="IPR012336">
    <property type="entry name" value="Thioredoxin-like_fold"/>
</dbReference>
<evidence type="ECO:0000313" key="2">
    <source>
        <dbReference type="EMBL" id="RZD14196.1"/>
    </source>
</evidence>
<dbReference type="PANTHER" id="PTHR37170">
    <property type="entry name" value="GLUTAREDOXIN-RELATED"/>
    <property type="match status" value="1"/>
</dbReference>
<evidence type="ECO:0000313" key="3">
    <source>
        <dbReference type="Proteomes" id="UP000320813"/>
    </source>
</evidence>
<organism evidence="2 3">
    <name type="scientific">Candidatus Acidulodesulfobacterium ferriphilum</name>
    <dbReference type="NCBI Taxonomy" id="2597223"/>
    <lineage>
        <taxon>Bacteria</taxon>
        <taxon>Deltaproteobacteria</taxon>
        <taxon>Candidatus Acidulodesulfobacterales</taxon>
        <taxon>Candidatus Acidulodesulfobacterium</taxon>
    </lineage>
</organism>
<reference evidence="2 3" key="1">
    <citation type="submission" date="2019-01" db="EMBL/GenBank/DDBJ databases">
        <title>Insights into ecological role of a new deltaproteobacterial order Candidatus Sinidesulfobacterales (Sva0485) by metagenomics and metatranscriptomics.</title>
        <authorList>
            <person name="Tan S."/>
            <person name="Liu J."/>
            <person name="Fang Y."/>
            <person name="Hedlund B.P."/>
            <person name="Lian Z.H."/>
            <person name="Huang L.Y."/>
            <person name="Li J.T."/>
            <person name="Huang L.N."/>
            <person name="Li W.J."/>
            <person name="Jiang H.C."/>
            <person name="Dong H.L."/>
            <person name="Shu W.S."/>
        </authorList>
    </citation>
    <scope>NUCLEOTIDE SEQUENCE [LARGE SCALE GENOMIC DNA]</scope>
    <source>
        <strain evidence="2">AP3</strain>
    </source>
</reference>
<dbReference type="EMBL" id="SGBD01000004">
    <property type="protein sequence ID" value="RZD14196.1"/>
    <property type="molecule type" value="Genomic_DNA"/>
</dbReference>
<feature type="domain" description="Thioredoxin-like fold" evidence="1">
    <location>
        <begin position="2"/>
        <end position="53"/>
    </location>
</feature>
<dbReference type="PANTHER" id="PTHR37170:SF1">
    <property type="entry name" value="GLUTAREDOXIN-LIKE PROTEIN"/>
    <property type="match status" value="1"/>
</dbReference>
<dbReference type="SUPFAM" id="SSF52833">
    <property type="entry name" value="Thioredoxin-like"/>
    <property type="match status" value="1"/>
</dbReference>
<sequence length="58" mass="6380">MENDNITADVIEIQEFPNLADKYEVFSVPKTVMNDNGEVVGAVPEAVFLGKVMEGYTT</sequence>